<evidence type="ECO:0000313" key="1">
    <source>
        <dbReference type="EMBL" id="KFD50072.1"/>
    </source>
</evidence>
<dbReference type="GO" id="GO:0004190">
    <property type="term" value="F:aspartic-type endopeptidase activity"/>
    <property type="evidence" value="ECO:0007669"/>
    <property type="project" value="InterPro"/>
</dbReference>
<evidence type="ECO:0008006" key="3">
    <source>
        <dbReference type="Google" id="ProtNLM"/>
    </source>
</evidence>
<gene>
    <name evidence="1" type="ORF">M513_09032</name>
</gene>
<keyword evidence="2" id="KW-1185">Reference proteome</keyword>
<organism evidence="1 2">
    <name type="scientific">Trichuris suis</name>
    <name type="common">pig whipworm</name>
    <dbReference type="NCBI Taxonomy" id="68888"/>
    <lineage>
        <taxon>Eukaryota</taxon>
        <taxon>Metazoa</taxon>
        <taxon>Ecdysozoa</taxon>
        <taxon>Nematoda</taxon>
        <taxon>Enoplea</taxon>
        <taxon>Dorylaimia</taxon>
        <taxon>Trichinellida</taxon>
        <taxon>Trichuridae</taxon>
        <taxon>Trichuris</taxon>
    </lineage>
</organism>
<dbReference type="Gene3D" id="2.40.70.10">
    <property type="entry name" value="Acid Proteases"/>
    <property type="match status" value="1"/>
</dbReference>
<reference evidence="1 2" key="1">
    <citation type="journal article" date="2014" name="Nat. Genet.">
        <title>Genome and transcriptome of the porcine whipworm Trichuris suis.</title>
        <authorList>
            <person name="Jex A.R."/>
            <person name="Nejsum P."/>
            <person name="Schwarz E.M."/>
            <person name="Hu L."/>
            <person name="Young N.D."/>
            <person name="Hall R.S."/>
            <person name="Korhonen P.K."/>
            <person name="Liao S."/>
            <person name="Thamsborg S."/>
            <person name="Xia J."/>
            <person name="Xu P."/>
            <person name="Wang S."/>
            <person name="Scheerlinck J.P."/>
            <person name="Hofmann A."/>
            <person name="Sternberg P.W."/>
            <person name="Wang J."/>
            <person name="Gasser R.B."/>
        </authorList>
    </citation>
    <scope>NUCLEOTIDE SEQUENCE [LARGE SCALE GENOMIC DNA]</scope>
    <source>
        <strain evidence="1">DCEP-RM93M</strain>
    </source>
</reference>
<proteinExistence type="predicted"/>
<dbReference type="FunFam" id="2.40.70.10:FF:000130">
    <property type="entry name" value="Retrovirus-related Pol polyprotein from transposon opus-like Protein"/>
    <property type="match status" value="1"/>
</dbReference>
<name>A0A085LYM6_9BILA</name>
<dbReference type="InterPro" id="IPR043502">
    <property type="entry name" value="DNA/RNA_pol_sf"/>
</dbReference>
<dbReference type="Gene3D" id="3.10.10.10">
    <property type="entry name" value="HIV Type 1 Reverse Transcriptase, subunit A, domain 1"/>
    <property type="match status" value="1"/>
</dbReference>
<protein>
    <recommendedName>
        <fullName evidence="3">Peptidase A2 domain-containing protein</fullName>
    </recommendedName>
</protein>
<dbReference type="Proteomes" id="UP000030764">
    <property type="component" value="Unassembled WGS sequence"/>
</dbReference>
<dbReference type="AlphaFoldDB" id="A0A085LYM6"/>
<dbReference type="InterPro" id="IPR001969">
    <property type="entry name" value="Aspartic_peptidase_AS"/>
</dbReference>
<dbReference type="GO" id="GO:0006508">
    <property type="term" value="P:proteolysis"/>
    <property type="evidence" value="ECO:0007669"/>
    <property type="project" value="InterPro"/>
</dbReference>
<dbReference type="PROSITE" id="PS00141">
    <property type="entry name" value="ASP_PROTEASE"/>
    <property type="match status" value="1"/>
</dbReference>
<accession>A0A085LYM6</accession>
<sequence>MLLCGKQLGQTLMATGAPGHYQSRLLFVREFRTKQSFLVDTGAAISIVPASYRRDATSSRQQHLLAVNNTQLVTYGSVGLKLDIGLNRIFSWTFTIADVRHPILGADFLHNFALVVDIRRGRLVDSMTKQYVRGTMSSISSLQLSVVPQRIPPHYQEILDRFPTVTGAVTSMQQADHEVAHHIRTSGSPVHCNPRRLAPERLQIAKREFAALLKDGIIRPSDSQWSSPLHMIQKPSGQW</sequence>
<dbReference type="SUPFAM" id="SSF50630">
    <property type="entry name" value="Acid proteases"/>
    <property type="match status" value="1"/>
</dbReference>
<dbReference type="InterPro" id="IPR021109">
    <property type="entry name" value="Peptidase_aspartic_dom_sf"/>
</dbReference>
<dbReference type="EMBL" id="KL363259">
    <property type="protein sequence ID" value="KFD50072.1"/>
    <property type="molecule type" value="Genomic_DNA"/>
</dbReference>
<dbReference type="SUPFAM" id="SSF56672">
    <property type="entry name" value="DNA/RNA polymerases"/>
    <property type="match status" value="1"/>
</dbReference>
<evidence type="ECO:0000313" key="2">
    <source>
        <dbReference type="Proteomes" id="UP000030764"/>
    </source>
</evidence>